<organism evidence="7 8">
    <name type="scientific">Hydrogenophaga defluvii</name>
    <dbReference type="NCBI Taxonomy" id="249410"/>
    <lineage>
        <taxon>Bacteria</taxon>
        <taxon>Pseudomonadati</taxon>
        <taxon>Pseudomonadota</taxon>
        <taxon>Betaproteobacteria</taxon>
        <taxon>Burkholderiales</taxon>
        <taxon>Comamonadaceae</taxon>
        <taxon>Hydrogenophaga</taxon>
    </lineage>
</organism>
<accession>A0ABW2SFZ7</accession>
<dbReference type="EMBL" id="JBHTBZ010000068">
    <property type="protein sequence ID" value="MFC7462460.1"/>
    <property type="molecule type" value="Genomic_DNA"/>
</dbReference>
<evidence type="ECO:0000256" key="4">
    <source>
        <dbReference type="SAM" id="MobiDB-lite"/>
    </source>
</evidence>
<feature type="domain" description="TNase-like" evidence="6">
    <location>
        <begin position="34"/>
        <end position="155"/>
    </location>
</feature>
<dbReference type="RefSeq" id="WP_382203247.1">
    <property type="nucleotide sequence ID" value="NZ_JBHTBZ010000068.1"/>
</dbReference>
<dbReference type="PANTHER" id="PTHR12302:SF3">
    <property type="entry name" value="SERINE_THREONINE-PROTEIN KINASE 31"/>
    <property type="match status" value="1"/>
</dbReference>
<keyword evidence="5" id="KW-0732">Signal</keyword>
<evidence type="ECO:0000256" key="3">
    <source>
        <dbReference type="ARBA" id="ARBA00022801"/>
    </source>
</evidence>
<evidence type="ECO:0000313" key="8">
    <source>
        <dbReference type="Proteomes" id="UP001596457"/>
    </source>
</evidence>
<dbReference type="InterPro" id="IPR016071">
    <property type="entry name" value="Staphylococal_nuclease_OB-fold"/>
</dbReference>
<keyword evidence="8" id="KW-1185">Reference proteome</keyword>
<dbReference type="Gene3D" id="2.40.50.90">
    <property type="match status" value="1"/>
</dbReference>
<evidence type="ECO:0000256" key="2">
    <source>
        <dbReference type="ARBA" id="ARBA00022759"/>
    </source>
</evidence>
<comment type="caution">
    <text evidence="7">The sequence shown here is derived from an EMBL/GenBank/DDBJ whole genome shotgun (WGS) entry which is preliminary data.</text>
</comment>
<name>A0ABW2SFZ7_9BURK</name>
<dbReference type="SMART" id="SM00318">
    <property type="entry name" value="SNc"/>
    <property type="match status" value="1"/>
</dbReference>
<dbReference type="PROSITE" id="PS50830">
    <property type="entry name" value="TNASE_3"/>
    <property type="match status" value="1"/>
</dbReference>
<keyword evidence="1" id="KW-0540">Nuclease</keyword>
<dbReference type="Pfam" id="PF00565">
    <property type="entry name" value="SNase"/>
    <property type="match status" value="1"/>
</dbReference>
<keyword evidence="3" id="KW-0378">Hydrolase</keyword>
<reference evidence="8" key="1">
    <citation type="journal article" date="2019" name="Int. J. Syst. Evol. Microbiol.">
        <title>The Global Catalogue of Microorganisms (GCM) 10K type strain sequencing project: providing services to taxonomists for standard genome sequencing and annotation.</title>
        <authorList>
            <consortium name="The Broad Institute Genomics Platform"/>
            <consortium name="The Broad Institute Genome Sequencing Center for Infectious Disease"/>
            <person name="Wu L."/>
            <person name="Ma J."/>
        </authorList>
    </citation>
    <scope>NUCLEOTIDE SEQUENCE [LARGE SCALE GENOMIC DNA]</scope>
    <source>
        <strain evidence="8">CCUG 53903</strain>
    </source>
</reference>
<evidence type="ECO:0000256" key="1">
    <source>
        <dbReference type="ARBA" id="ARBA00022722"/>
    </source>
</evidence>
<dbReference type="Proteomes" id="UP001596457">
    <property type="component" value="Unassembled WGS sequence"/>
</dbReference>
<dbReference type="InterPro" id="IPR035437">
    <property type="entry name" value="SNase_OB-fold_sf"/>
</dbReference>
<feature type="region of interest" description="Disordered" evidence="4">
    <location>
        <begin position="147"/>
        <end position="183"/>
    </location>
</feature>
<dbReference type="PANTHER" id="PTHR12302">
    <property type="entry name" value="EBNA2 BINDING PROTEIN P100"/>
    <property type="match status" value="1"/>
</dbReference>
<protein>
    <submittedName>
        <fullName evidence="7">Thermonuclease family protein</fullName>
    </submittedName>
</protein>
<evidence type="ECO:0000256" key="5">
    <source>
        <dbReference type="SAM" id="SignalP"/>
    </source>
</evidence>
<feature type="signal peptide" evidence="5">
    <location>
        <begin position="1"/>
        <end position="25"/>
    </location>
</feature>
<sequence length="183" mass="19780">MPMLRCAAVWCVAWSVLALAGAAPARGGHADGEVLLGAVVLRVVDGDSLWVRPSGGAPLRLRVSGVDAPEICQRHGREARDALATRLQGHKVRVTLQHKDTYDRWLARVDGPDGDVGAWLVGQGHAWSMRWQNNPGPYAVQESAARKARRGLFSESRPELPRDFRRRNGPCQAGGASHTGQPG</sequence>
<dbReference type="SUPFAM" id="SSF50199">
    <property type="entry name" value="Staphylococcal nuclease"/>
    <property type="match status" value="1"/>
</dbReference>
<evidence type="ECO:0000313" key="7">
    <source>
        <dbReference type="EMBL" id="MFC7462460.1"/>
    </source>
</evidence>
<gene>
    <name evidence="7" type="ORF">ACFQU0_18710</name>
</gene>
<proteinExistence type="predicted"/>
<keyword evidence="2" id="KW-0255">Endonuclease</keyword>
<feature type="chain" id="PRO_5046400380" evidence="5">
    <location>
        <begin position="26"/>
        <end position="183"/>
    </location>
</feature>
<evidence type="ECO:0000259" key="6">
    <source>
        <dbReference type="PROSITE" id="PS50830"/>
    </source>
</evidence>